<organism evidence="10 11">
    <name type="scientific">Rhipicephalus microplus</name>
    <name type="common">Cattle tick</name>
    <name type="synonym">Boophilus microplus</name>
    <dbReference type="NCBI Taxonomy" id="6941"/>
    <lineage>
        <taxon>Eukaryota</taxon>
        <taxon>Metazoa</taxon>
        <taxon>Ecdysozoa</taxon>
        <taxon>Arthropoda</taxon>
        <taxon>Chelicerata</taxon>
        <taxon>Arachnida</taxon>
        <taxon>Acari</taxon>
        <taxon>Parasitiformes</taxon>
        <taxon>Ixodida</taxon>
        <taxon>Ixodoidea</taxon>
        <taxon>Ixodidae</taxon>
        <taxon>Rhipicephalinae</taxon>
        <taxon>Rhipicephalus</taxon>
        <taxon>Boophilus</taxon>
    </lineage>
</organism>
<dbReference type="Pfam" id="PF13410">
    <property type="entry name" value="GST_C_2"/>
    <property type="match status" value="1"/>
</dbReference>
<evidence type="ECO:0000259" key="8">
    <source>
        <dbReference type="Pfam" id="PF16780"/>
    </source>
</evidence>
<name>A0A9J6ESR7_RHIMP</name>
<dbReference type="InterPro" id="IPR036282">
    <property type="entry name" value="Glutathione-S-Trfase_C_sf"/>
</dbReference>
<dbReference type="EMBL" id="JABSTU010000002">
    <property type="protein sequence ID" value="KAH8037330.1"/>
    <property type="molecule type" value="Genomic_DNA"/>
</dbReference>
<dbReference type="GO" id="GO:0017101">
    <property type="term" value="C:aminoacyl-tRNA synthetase multienzyme complex"/>
    <property type="evidence" value="ECO:0007669"/>
    <property type="project" value="InterPro"/>
</dbReference>
<protein>
    <recommendedName>
        <fullName evidence="12">Protein JTV-1</fullName>
    </recommendedName>
</protein>
<dbReference type="InterPro" id="IPR041503">
    <property type="entry name" value="AIMP2_thioredoxin"/>
</dbReference>
<evidence type="ECO:0000256" key="5">
    <source>
        <dbReference type="ARBA" id="ARBA00023242"/>
    </source>
</evidence>
<feature type="domain" description="AIMP2 thioredoxin-like" evidence="9">
    <location>
        <begin position="147"/>
        <end position="240"/>
    </location>
</feature>
<dbReference type="Pfam" id="PF18569">
    <property type="entry name" value="Thioredoxin_16"/>
    <property type="match status" value="1"/>
</dbReference>
<feature type="region of interest" description="Disordered" evidence="7">
    <location>
        <begin position="354"/>
        <end position="394"/>
    </location>
</feature>
<evidence type="ECO:0000256" key="3">
    <source>
        <dbReference type="ARBA" id="ARBA00022490"/>
    </source>
</evidence>
<dbReference type="AlphaFoldDB" id="A0A9J6ESR7"/>
<dbReference type="InterPro" id="IPR031889">
    <property type="entry name" value="AIMP2_LysRS-bd"/>
</dbReference>
<dbReference type="SUPFAM" id="SSF47616">
    <property type="entry name" value="GST C-terminal domain-like"/>
    <property type="match status" value="1"/>
</dbReference>
<accession>A0A9J6ESR7</accession>
<keyword evidence="5" id="KW-0539">Nucleus</keyword>
<dbReference type="GO" id="GO:0005829">
    <property type="term" value="C:cytosol"/>
    <property type="evidence" value="ECO:0007669"/>
    <property type="project" value="UniProtKB-SubCell"/>
</dbReference>
<dbReference type="VEuPathDB" id="VectorBase:LOC119180376"/>
<evidence type="ECO:0008006" key="12">
    <source>
        <dbReference type="Google" id="ProtNLM"/>
    </source>
</evidence>
<keyword evidence="4" id="KW-0648">Protein biosynthesis</keyword>
<evidence type="ECO:0000313" key="11">
    <source>
        <dbReference type="Proteomes" id="UP000821866"/>
    </source>
</evidence>
<keyword evidence="11" id="KW-1185">Reference proteome</keyword>
<evidence type="ECO:0000256" key="7">
    <source>
        <dbReference type="SAM" id="MobiDB-lite"/>
    </source>
</evidence>
<evidence type="ECO:0000256" key="1">
    <source>
        <dbReference type="ARBA" id="ARBA00004123"/>
    </source>
</evidence>
<comment type="caution">
    <text evidence="10">The sequence shown here is derived from an EMBL/GenBank/DDBJ whole genome shotgun (WGS) entry which is preliminary data.</text>
</comment>
<feature type="coiled-coil region" evidence="6">
    <location>
        <begin position="82"/>
        <end position="109"/>
    </location>
</feature>
<reference evidence="10" key="2">
    <citation type="submission" date="2021-09" db="EMBL/GenBank/DDBJ databases">
        <authorList>
            <person name="Jia N."/>
            <person name="Wang J."/>
            <person name="Shi W."/>
            <person name="Du L."/>
            <person name="Sun Y."/>
            <person name="Zhan W."/>
            <person name="Jiang J."/>
            <person name="Wang Q."/>
            <person name="Zhang B."/>
            <person name="Ji P."/>
            <person name="Sakyi L.B."/>
            <person name="Cui X."/>
            <person name="Yuan T."/>
            <person name="Jiang B."/>
            <person name="Yang W."/>
            <person name="Lam T.T.-Y."/>
            <person name="Chang Q."/>
            <person name="Ding S."/>
            <person name="Wang X."/>
            <person name="Zhu J."/>
            <person name="Ruan X."/>
            <person name="Zhao L."/>
            <person name="Wei J."/>
            <person name="Que T."/>
            <person name="Du C."/>
            <person name="Cheng J."/>
            <person name="Dai P."/>
            <person name="Han X."/>
            <person name="Huang E."/>
            <person name="Gao Y."/>
            <person name="Liu J."/>
            <person name="Shao H."/>
            <person name="Ye R."/>
            <person name="Li L."/>
            <person name="Wei W."/>
            <person name="Wang X."/>
            <person name="Wang C."/>
            <person name="Huo Q."/>
            <person name="Li W."/>
            <person name="Guo W."/>
            <person name="Chen H."/>
            <person name="Chen S."/>
            <person name="Zhou L."/>
            <person name="Zhou L."/>
            <person name="Ni X."/>
            <person name="Tian J."/>
            <person name="Zhou Y."/>
            <person name="Sheng Y."/>
            <person name="Liu T."/>
            <person name="Pan Y."/>
            <person name="Xia L."/>
            <person name="Li J."/>
            <person name="Zhao F."/>
            <person name="Cao W."/>
        </authorList>
    </citation>
    <scope>NUCLEOTIDE SEQUENCE</scope>
    <source>
        <strain evidence="10">Rmic-2018</strain>
        <tissue evidence="10">Larvae</tissue>
    </source>
</reference>
<evidence type="ECO:0000256" key="6">
    <source>
        <dbReference type="SAM" id="Coils"/>
    </source>
</evidence>
<keyword evidence="3" id="KW-0963">Cytoplasm</keyword>
<feature type="compositionally biased region" description="Basic and acidic residues" evidence="7">
    <location>
        <begin position="361"/>
        <end position="376"/>
    </location>
</feature>
<gene>
    <name evidence="10" type="ORF">HPB51_009885</name>
</gene>
<dbReference type="GO" id="GO:0006412">
    <property type="term" value="P:translation"/>
    <property type="evidence" value="ECO:0007669"/>
    <property type="project" value="UniProtKB-KW"/>
</dbReference>
<evidence type="ECO:0000256" key="2">
    <source>
        <dbReference type="ARBA" id="ARBA00004514"/>
    </source>
</evidence>
<evidence type="ECO:0000313" key="10">
    <source>
        <dbReference type="EMBL" id="KAH8037330.1"/>
    </source>
</evidence>
<reference evidence="10" key="1">
    <citation type="journal article" date="2020" name="Cell">
        <title>Large-Scale Comparative Analyses of Tick Genomes Elucidate Their Genetic Diversity and Vector Capacities.</title>
        <authorList>
            <consortium name="Tick Genome and Microbiome Consortium (TIGMIC)"/>
            <person name="Jia N."/>
            <person name="Wang J."/>
            <person name="Shi W."/>
            <person name="Du L."/>
            <person name="Sun Y."/>
            <person name="Zhan W."/>
            <person name="Jiang J.F."/>
            <person name="Wang Q."/>
            <person name="Zhang B."/>
            <person name="Ji P."/>
            <person name="Bell-Sakyi L."/>
            <person name="Cui X.M."/>
            <person name="Yuan T.T."/>
            <person name="Jiang B.G."/>
            <person name="Yang W.F."/>
            <person name="Lam T.T."/>
            <person name="Chang Q.C."/>
            <person name="Ding S.J."/>
            <person name="Wang X.J."/>
            <person name="Zhu J.G."/>
            <person name="Ruan X.D."/>
            <person name="Zhao L."/>
            <person name="Wei J.T."/>
            <person name="Ye R.Z."/>
            <person name="Que T.C."/>
            <person name="Du C.H."/>
            <person name="Zhou Y.H."/>
            <person name="Cheng J.X."/>
            <person name="Dai P.F."/>
            <person name="Guo W.B."/>
            <person name="Han X.H."/>
            <person name="Huang E.J."/>
            <person name="Li L.F."/>
            <person name="Wei W."/>
            <person name="Gao Y.C."/>
            <person name="Liu J.Z."/>
            <person name="Shao H.Z."/>
            <person name="Wang X."/>
            <person name="Wang C.C."/>
            <person name="Yang T.C."/>
            <person name="Huo Q.B."/>
            <person name="Li W."/>
            <person name="Chen H.Y."/>
            <person name="Chen S.E."/>
            <person name="Zhou L.G."/>
            <person name="Ni X.B."/>
            <person name="Tian J.H."/>
            <person name="Sheng Y."/>
            <person name="Liu T."/>
            <person name="Pan Y.S."/>
            <person name="Xia L.Y."/>
            <person name="Li J."/>
            <person name="Zhao F."/>
            <person name="Cao W.C."/>
        </authorList>
    </citation>
    <scope>NUCLEOTIDE SEQUENCE</scope>
    <source>
        <strain evidence="10">Rmic-2018</strain>
    </source>
</reference>
<feature type="domain" description="AIMP2 lysyl-tRNA synthetase binding" evidence="8">
    <location>
        <begin position="41"/>
        <end position="73"/>
    </location>
</feature>
<dbReference type="Gene3D" id="1.20.1050.130">
    <property type="match status" value="1"/>
</dbReference>
<proteinExistence type="predicted"/>
<dbReference type="Pfam" id="PF16780">
    <property type="entry name" value="AIMP2_LysRS_bd"/>
    <property type="match status" value="1"/>
</dbReference>
<sequence>MATLANQSEPFKRAGKLAPPVNALTQLVSLNMASAAPVGCMYRVTPIYQEIASVELPTCMYRVASVYGGTSAANMPNGVMPINDTGDMVAELERRQQQLIERLNHLKGLVDNVAAKSTSRQPIPGGTAETATVPARAPMQVGKRTGSLVDIVVNASPDHPPWSLWPLRRLLSQHMRVLFACHTHSSVGALPANLSFLTAGPDRGPLAESRMSHDLALTLVWKQVDENCEVMVSPMLQAAIVGEVNLIRYLGRLLSPSYESGDAVTATEMDYWLSLAHHGVIHGKNKEQQAVLKALNAQLGRTPYVLGSVPGLADIALWSALLQANLACGAPNNVKKWLKTLSANPIFALPEGFDKTPPLEAQRDARGKSSKTRELTGRAPLEELSNPDDASTEPLNYNATLQYYRQSRYTYPPPHPSLNRADAVAWRQLQTNSFPCLYMLNRFHPTLYPSYCPFCGSVPTVYHSTWECSAPQGVPPIPNPTPSSWESALLSLRRQEQQKLVQRARRVAQGNGALD</sequence>
<dbReference type="VEuPathDB" id="VectorBase:LOC119177642"/>
<dbReference type="PANTHER" id="PTHR13438:SF2">
    <property type="entry name" value="AMINOACYL TRNA SYNTHASE COMPLEX-INTERACTING MULTIFUNCTIONAL PROTEIN 2"/>
    <property type="match status" value="1"/>
</dbReference>
<dbReference type="PANTHER" id="PTHR13438">
    <property type="entry name" value="AMINOACYL TRNA SYNTHASE COMPLEX-INTERACTING MULTIFUNCTIONAL PROTEIN"/>
    <property type="match status" value="1"/>
</dbReference>
<comment type="subcellular location">
    <subcellularLocation>
        <location evidence="2">Cytoplasm</location>
        <location evidence="2">Cytosol</location>
    </subcellularLocation>
    <subcellularLocation>
        <location evidence="1">Nucleus</location>
    </subcellularLocation>
</comment>
<dbReference type="GO" id="GO:0005634">
    <property type="term" value="C:nucleus"/>
    <property type="evidence" value="ECO:0007669"/>
    <property type="project" value="UniProtKB-SubCell"/>
</dbReference>
<dbReference type="InterPro" id="IPR042360">
    <property type="entry name" value="AIMP2"/>
</dbReference>
<dbReference type="Proteomes" id="UP000821866">
    <property type="component" value="Chromosome 10"/>
</dbReference>
<evidence type="ECO:0000259" key="9">
    <source>
        <dbReference type="Pfam" id="PF18569"/>
    </source>
</evidence>
<keyword evidence="6" id="KW-0175">Coiled coil</keyword>
<evidence type="ECO:0000256" key="4">
    <source>
        <dbReference type="ARBA" id="ARBA00022917"/>
    </source>
</evidence>